<dbReference type="InterPro" id="IPR002942">
    <property type="entry name" value="S4_RNA-bd"/>
</dbReference>
<dbReference type="PRINTS" id="PR01040">
    <property type="entry name" value="TRNASYNTHTYR"/>
</dbReference>
<dbReference type="InterPro" id="IPR002305">
    <property type="entry name" value="aa-tRNA-synth_Ic"/>
</dbReference>
<dbReference type="FunFam" id="3.40.50.620:FF:000061">
    <property type="entry name" value="Tyrosine--tRNA ligase"/>
    <property type="match status" value="1"/>
</dbReference>
<evidence type="ECO:0000256" key="9">
    <source>
        <dbReference type="ARBA" id="ARBA00048248"/>
    </source>
</evidence>
<evidence type="ECO:0000256" key="11">
    <source>
        <dbReference type="PROSITE-ProRule" id="PRU00182"/>
    </source>
</evidence>
<evidence type="ECO:0000256" key="10">
    <source>
        <dbReference type="HAMAP-Rule" id="MF_02007"/>
    </source>
</evidence>
<dbReference type="GO" id="GO:0003723">
    <property type="term" value="F:RNA binding"/>
    <property type="evidence" value="ECO:0007669"/>
    <property type="project" value="UniProtKB-KW"/>
</dbReference>
<accession>A0A7C1MJD3</accession>
<comment type="caution">
    <text evidence="10">Lacks conserved residue(s) required for the propagation of feature annotation.</text>
</comment>
<dbReference type="SUPFAM" id="SSF55174">
    <property type="entry name" value="Alpha-L RNA-binding motif"/>
    <property type="match status" value="1"/>
</dbReference>
<dbReference type="Gene3D" id="3.10.290.10">
    <property type="entry name" value="RNA-binding S4 domain"/>
    <property type="match status" value="1"/>
</dbReference>
<dbReference type="SUPFAM" id="SSF52374">
    <property type="entry name" value="Nucleotidylyl transferase"/>
    <property type="match status" value="1"/>
</dbReference>
<keyword evidence="3 10" id="KW-0436">Ligase</keyword>
<keyword evidence="8 10" id="KW-0030">Aminoacyl-tRNA synthetase</keyword>
<evidence type="ECO:0000256" key="8">
    <source>
        <dbReference type="ARBA" id="ARBA00023146"/>
    </source>
</evidence>
<dbReference type="CDD" id="cd00805">
    <property type="entry name" value="TyrRS_core"/>
    <property type="match status" value="1"/>
</dbReference>
<dbReference type="EC" id="6.1.1.1" evidence="10"/>
<evidence type="ECO:0000256" key="3">
    <source>
        <dbReference type="ARBA" id="ARBA00022598"/>
    </source>
</evidence>
<gene>
    <name evidence="10" type="primary">tyrS</name>
    <name evidence="13" type="ORF">ENH69_00170</name>
</gene>
<dbReference type="PANTHER" id="PTHR11766:SF1">
    <property type="entry name" value="TYROSINE--TRNA LIGASE"/>
    <property type="match status" value="1"/>
</dbReference>
<comment type="similarity">
    <text evidence="10">Belongs to the class-I aminoacyl-tRNA synthetase family. TyrS type 2 subfamily.</text>
</comment>
<keyword evidence="5 10" id="KW-0067">ATP-binding</keyword>
<evidence type="ECO:0000313" key="13">
    <source>
        <dbReference type="EMBL" id="HDZ49618.1"/>
    </source>
</evidence>
<comment type="caution">
    <text evidence="13">The sequence shown here is derived from an EMBL/GenBank/DDBJ whole genome shotgun (WGS) entry which is preliminary data.</text>
</comment>
<dbReference type="Proteomes" id="UP000885667">
    <property type="component" value="Unassembled WGS sequence"/>
</dbReference>
<evidence type="ECO:0000256" key="2">
    <source>
        <dbReference type="ARBA" id="ARBA00022490"/>
    </source>
</evidence>
<comment type="function">
    <text evidence="10">Catalyzes the attachment of tyrosine to tRNA(Tyr) in a two-step reaction: tyrosine is first activated by ATP to form Tyr-AMP and then transferred to the acceptor end of tRNA(Tyr).</text>
</comment>
<dbReference type="InterPro" id="IPR024088">
    <property type="entry name" value="Tyr-tRNA-ligase_bac-type"/>
</dbReference>
<protein>
    <recommendedName>
        <fullName evidence="10">Tyrosine--tRNA ligase</fullName>
        <ecNumber evidence="10">6.1.1.1</ecNumber>
    </recommendedName>
    <alternativeName>
        <fullName evidence="10">Tyrosyl-tRNA synthetase</fullName>
        <shortName evidence="10">TyrRS</shortName>
    </alternativeName>
</protein>
<comment type="catalytic activity">
    <reaction evidence="9 10">
        <text>tRNA(Tyr) + L-tyrosine + ATP = L-tyrosyl-tRNA(Tyr) + AMP + diphosphate + H(+)</text>
        <dbReference type="Rhea" id="RHEA:10220"/>
        <dbReference type="Rhea" id="RHEA-COMP:9706"/>
        <dbReference type="Rhea" id="RHEA-COMP:9707"/>
        <dbReference type="ChEBI" id="CHEBI:15378"/>
        <dbReference type="ChEBI" id="CHEBI:30616"/>
        <dbReference type="ChEBI" id="CHEBI:33019"/>
        <dbReference type="ChEBI" id="CHEBI:58315"/>
        <dbReference type="ChEBI" id="CHEBI:78442"/>
        <dbReference type="ChEBI" id="CHEBI:78536"/>
        <dbReference type="ChEBI" id="CHEBI:456215"/>
        <dbReference type="EC" id="6.1.1.1"/>
    </reaction>
</comment>
<feature type="short sequence motif" description="'KMSKS' region" evidence="10">
    <location>
        <begin position="225"/>
        <end position="229"/>
    </location>
</feature>
<dbReference type="Gene3D" id="3.40.50.620">
    <property type="entry name" value="HUPs"/>
    <property type="match status" value="1"/>
</dbReference>
<evidence type="ECO:0000256" key="4">
    <source>
        <dbReference type="ARBA" id="ARBA00022741"/>
    </source>
</evidence>
<evidence type="ECO:0000259" key="12">
    <source>
        <dbReference type="Pfam" id="PF01479"/>
    </source>
</evidence>
<dbReference type="Gene3D" id="1.10.240.10">
    <property type="entry name" value="Tyrosyl-Transfer RNA Synthetase"/>
    <property type="match status" value="1"/>
</dbReference>
<evidence type="ECO:0000256" key="1">
    <source>
        <dbReference type="ARBA" id="ARBA00011738"/>
    </source>
</evidence>
<keyword evidence="6 11" id="KW-0694">RNA-binding</keyword>
<feature type="domain" description="RNA-binding S4" evidence="12">
    <location>
        <begin position="342"/>
        <end position="385"/>
    </location>
</feature>
<dbReference type="EMBL" id="DRFT01000013">
    <property type="protein sequence ID" value="HDZ49618.1"/>
    <property type="molecule type" value="Genomic_DNA"/>
</dbReference>
<feature type="binding site" evidence="10">
    <location>
        <position position="228"/>
    </location>
    <ligand>
        <name>ATP</name>
        <dbReference type="ChEBI" id="CHEBI:30616"/>
    </ligand>
</feature>
<dbReference type="PANTHER" id="PTHR11766">
    <property type="entry name" value="TYROSYL-TRNA SYNTHETASE"/>
    <property type="match status" value="1"/>
</dbReference>
<proteinExistence type="inferred from homology"/>
<sequence>MEPEEQIQLIKKNTVEIIQESELLRRITSKGSLRIKLGVDPTTSDIHLGHSIVLSKLRCFQDLGHKVILLIGDFTARVGDPSGRNKTRKPLSIKEIAANARTYREQAFKILAPKKTEVLFNSEWLAKMNFSDVLKLASYYTVARMLERDDFSLRYQKKYPIGLHEFMYPLMQAYDSVAMHADVELGGTDQKFNLLLGRQIQKAYGEPSQIVITMPLLEGIDGSKKMSKSLGNYIGVTEPPYEMYGKVMSIPDELIFKYFRLLTSLSEEEVDSREKESKEGRLHPGKAKEELAERIVSSYHSKSGAKVAKERFEAIFKRKETPTDIPSYILASDEMKEGKIWIVRILQLTGLANSGSEARRLIKQGGVKWDEKIVKDIGWEVSPGESHVLQAGKRKFIRIVRKSQ</sequence>
<comment type="subunit">
    <text evidence="1 10">Homodimer.</text>
</comment>
<dbReference type="InterPro" id="IPR014729">
    <property type="entry name" value="Rossmann-like_a/b/a_fold"/>
</dbReference>
<keyword evidence="7 10" id="KW-0648">Protein biosynthesis</keyword>
<dbReference type="PROSITE" id="PS50889">
    <property type="entry name" value="S4"/>
    <property type="match status" value="1"/>
</dbReference>
<dbReference type="NCBIfam" id="TIGR00234">
    <property type="entry name" value="tyrS"/>
    <property type="match status" value="1"/>
</dbReference>
<dbReference type="GO" id="GO:0005829">
    <property type="term" value="C:cytosol"/>
    <property type="evidence" value="ECO:0007669"/>
    <property type="project" value="TreeGrafter"/>
</dbReference>
<dbReference type="GO" id="GO:0006437">
    <property type="term" value="P:tyrosyl-tRNA aminoacylation"/>
    <property type="evidence" value="ECO:0007669"/>
    <property type="project" value="UniProtKB-UniRule"/>
</dbReference>
<dbReference type="Pfam" id="PF00579">
    <property type="entry name" value="tRNA-synt_1b"/>
    <property type="match status" value="1"/>
</dbReference>
<keyword evidence="4 10" id="KW-0547">Nucleotide-binding</keyword>
<organism evidence="13">
    <name type="scientific">Aerophobetes bacterium</name>
    <dbReference type="NCBI Taxonomy" id="2030807"/>
    <lineage>
        <taxon>Bacteria</taxon>
        <taxon>Candidatus Aerophobota</taxon>
    </lineage>
</organism>
<evidence type="ECO:0000256" key="7">
    <source>
        <dbReference type="ARBA" id="ARBA00022917"/>
    </source>
</evidence>
<evidence type="ECO:0000256" key="6">
    <source>
        <dbReference type="ARBA" id="ARBA00022884"/>
    </source>
</evidence>
<evidence type="ECO:0000256" key="5">
    <source>
        <dbReference type="ARBA" id="ARBA00022840"/>
    </source>
</evidence>
<dbReference type="Pfam" id="PF01479">
    <property type="entry name" value="S4"/>
    <property type="match status" value="1"/>
</dbReference>
<dbReference type="GO" id="GO:0004831">
    <property type="term" value="F:tyrosine-tRNA ligase activity"/>
    <property type="evidence" value="ECO:0007669"/>
    <property type="project" value="UniProtKB-UniRule"/>
</dbReference>
<dbReference type="HAMAP" id="MF_02007">
    <property type="entry name" value="Tyr_tRNA_synth_type2"/>
    <property type="match status" value="1"/>
</dbReference>
<name>A0A7C1MJD3_UNCAE</name>
<dbReference type="AlphaFoldDB" id="A0A7C1MJD3"/>
<reference evidence="13" key="1">
    <citation type="journal article" date="2020" name="mSystems">
        <title>Genome- and Community-Level Interaction Insights into Carbon Utilization and Element Cycling Functions of Hydrothermarchaeota in Hydrothermal Sediment.</title>
        <authorList>
            <person name="Zhou Z."/>
            <person name="Liu Y."/>
            <person name="Xu W."/>
            <person name="Pan J."/>
            <person name="Luo Z.H."/>
            <person name="Li M."/>
        </authorList>
    </citation>
    <scope>NUCLEOTIDE SEQUENCE [LARGE SCALE GENOMIC DNA]</scope>
    <source>
        <strain evidence="13">HyVt-329</strain>
    </source>
</reference>
<keyword evidence="2 10" id="KW-0963">Cytoplasm</keyword>
<dbReference type="CDD" id="cd00165">
    <property type="entry name" value="S4"/>
    <property type="match status" value="1"/>
</dbReference>
<dbReference type="InterPro" id="IPR024108">
    <property type="entry name" value="Tyr-tRNA-ligase_bac_2"/>
</dbReference>
<dbReference type="GO" id="GO:0005524">
    <property type="term" value="F:ATP binding"/>
    <property type="evidence" value="ECO:0007669"/>
    <property type="project" value="UniProtKB-UniRule"/>
</dbReference>
<dbReference type="InterPro" id="IPR002307">
    <property type="entry name" value="Tyr-tRNA-ligase"/>
</dbReference>
<comment type="subcellular location">
    <subcellularLocation>
        <location evidence="10">Cytoplasm</location>
    </subcellularLocation>
</comment>
<dbReference type="InterPro" id="IPR036986">
    <property type="entry name" value="S4_RNA-bd_sf"/>
</dbReference>